<dbReference type="PROSITE" id="PS01075">
    <property type="entry name" value="ACETATE_KINASE_1"/>
    <property type="match status" value="1"/>
</dbReference>
<dbReference type="NCBIfam" id="TIGR00016">
    <property type="entry name" value="ackA"/>
    <property type="match status" value="1"/>
</dbReference>
<dbReference type="GO" id="GO:0005737">
    <property type="term" value="C:cytoplasm"/>
    <property type="evidence" value="ECO:0007669"/>
    <property type="project" value="UniProtKB-SubCell"/>
</dbReference>
<reference evidence="9 10" key="2">
    <citation type="submission" date="2012-08" db="EMBL/GenBank/DDBJ databases">
        <title>The Genome Sequence of Turicella otitidis ATCC 51513.</title>
        <authorList>
            <consortium name="The Broad Institute Genome Sequencing Platform"/>
            <person name="Earl A."/>
            <person name="Ward D."/>
            <person name="Feldgarden M."/>
            <person name="Gevers D."/>
            <person name="Huys G."/>
            <person name="Walker B."/>
            <person name="Young S.K."/>
            <person name="Zeng Q."/>
            <person name="Gargeya S."/>
            <person name="Fitzgerald M."/>
            <person name="Haas B."/>
            <person name="Abouelleil A."/>
            <person name="Alvarado L."/>
            <person name="Arachchi H.M."/>
            <person name="Berlin A.M."/>
            <person name="Chapman S.B."/>
            <person name="Goldberg J."/>
            <person name="Griggs A."/>
            <person name="Gujja S."/>
            <person name="Hansen M."/>
            <person name="Howarth C."/>
            <person name="Imamovic A."/>
            <person name="Larimer J."/>
            <person name="McCowen C."/>
            <person name="Montmayeur A."/>
            <person name="Murphy C."/>
            <person name="Neiman D."/>
            <person name="Pearson M."/>
            <person name="Priest M."/>
            <person name="Roberts A."/>
            <person name="Saif S."/>
            <person name="Shea T."/>
            <person name="Sisk P."/>
            <person name="Sykes S."/>
            <person name="Wortman J."/>
            <person name="Nusbaum C."/>
            <person name="Birren B."/>
        </authorList>
    </citation>
    <scope>NUCLEOTIDE SEQUENCE [LARGE SCALE GENOMIC DNA]</scope>
    <source>
        <strain evidence="9 10">ATCC 51513</strain>
    </source>
</reference>
<dbReference type="OrthoDB" id="9802453at2"/>
<evidence type="ECO:0000313" key="9">
    <source>
        <dbReference type="EMBL" id="EJZ81651.1"/>
    </source>
</evidence>
<dbReference type="InterPro" id="IPR043129">
    <property type="entry name" value="ATPase_NBD"/>
</dbReference>
<keyword evidence="3 6" id="KW-0547">Nucleotide-binding</keyword>
<dbReference type="RefSeq" id="WP_004601272.1">
    <property type="nucleotide sequence ID" value="NZ_HF541867.1"/>
</dbReference>
<evidence type="ECO:0000256" key="4">
    <source>
        <dbReference type="ARBA" id="ARBA00022777"/>
    </source>
</evidence>
<dbReference type="EMBL" id="CAJZ01000158">
    <property type="protein sequence ID" value="CCI83847.1"/>
    <property type="molecule type" value="Genomic_DNA"/>
</dbReference>
<evidence type="ECO:0000313" key="11">
    <source>
        <dbReference type="Proteomes" id="UP000011016"/>
    </source>
</evidence>
<feature type="binding site" evidence="6">
    <location>
        <position position="92"/>
    </location>
    <ligand>
        <name>substrate</name>
    </ligand>
</feature>
<dbReference type="GO" id="GO:0000287">
    <property type="term" value="F:magnesium ion binding"/>
    <property type="evidence" value="ECO:0007669"/>
    <property type="project" value="UniProtKB-UniRule"/>
</dbReference>
<feature type="active site" description="Proton donor/acceptor" evidence="6">
    <location>
        <position position="149"/>
    </location>
</feature>
<dbReference type="PANTHER" id="PTHR21060">
    <property type="entry name" value="ACETATE KINASE"/>
    <property type="match status" value="1"/>
</dbReference>
<keyword evidence="6" id="KW-0479">Metal-binding</keyword>
<comment type="cofactor">
    <cofactor evidence="6">
        <name>Mg(2+)</name>
        <dbReference type="ChEBI" id="CHEBI:18420"/>
    </cofactor>
    <cofactor evidence="6">
        <name>Mn(2+)</name>
        <dbReference type="ChEBI" id="CHEBI:29035"/>
    </cofactor>
    <text evidence="6">Mg(2+). Can also accept Mn(2+).</text>
</comment>
<dbReference type="Proteomes" id="UP000006078">
    <property type="component" value="Unassembled WGS sequence"/>
</dbReference>
<feature type="site" description="Transition state stabilizer" evidence="6">
    <location>
        <position position="181"/>
    </location>
</feature>
<evidence type="ECO:0000256" key="7">
    <source>
        <dbReference type="RuleBase" id="RU003835"/>
    </source>
</evidence>
<dbReference type="Pfam" id="PF00871">
    <property type="entry name" value="Acetate_kinase"/>
    <property type="match status" value="1"/>
</dbReference>
<dbReference type="UniPathway" id="UPA00340">
    <property type="reaction ID" value="UER00458"/>
</dbReference>
<dbReference type="PIRSF" id="PIRSF000722">
    <property type="entry name" value="Acetate_prop_kin"/>
    <property type="match status" value="1"/>
</dbReference>
<dbReference type="EMBL" id="AHAE01000067">
    <property type="protein sequence ID" value="EJZ81651.1"/>
    <property type="molecule type" value="Genomic_DNA"/>
</dbReference>
<feature type="binding site" evidence="6">
    <location>
        <position position="8"/>
    </location>
    <ligand>
        <name>Mg(2+)</name>
        <dbReference type="ChEBI" id="CHEBI:18420"/>
    </ligand>
</feature>
<protein>
    <recommendedName>
        <fullName evidence="6">Acetate kinase</fullName>
        <ecNumber evidence="6">2.7.2.1</ecNumber>
    </recommendedName>
    <alternativeName>
        <fullName evidence="6">Acetokinase</fullName>
    </alternativeName>
</protein>
<dbReference type="InterPro" id="IPR000890">
    <property type="entry name" value="Aliphatic_acid_kin_short-chain"/>
</dbReference>
<keyword evidence="4 6" id="KW-0418">Kinase</keyword>
<feature type="binding site" evidence="6">
    <location>
        <position position="15"/>
    </location>
    <ligand>
        <name>ATP</name>
        <dbReference type="ChEBI" id="CHEBI:30616"/>
    </ligand>
</feature>
<dbReference type="HAMAP" id="MF_00020">
    <property type="entry name" value="Acetate_kinase"/>
    <property type="match status" value="1"/>
</dbReference>
<keyword evidence="6" id="KW-0963">Cytoplasm</keyword>
<dbReference type="AlphaFoldDB" id="I7L9I9"/>
<evidence type="ECO:0000256" key="5">
    <source>
        <dbReference type="ARBA" id="ARBA00022840"/>
    </source>
</evidence>
<dbReference type="GO" id="GO:0008776">
    <property type="term" value="F:acetate kinase activity"/>
    <property type="evidence" value="ECO:0007669"/>
    <property type="project" value="UniProtKB-UniRule"/>
</dbReference>
<keyword evidence="2 6" id="KW-0808">Transferase</keyword>
<evidence type="ECO:0000256" key="3">
    <source>
        <dbReference type="ARBA" id="ARBA00022741"/>
    </source>
</evidence>
<dbReference type="GO" id="GO:0006085">
    <property type="term" value="P:acetyl-CoA biosynthetic process"/>
    <property type="evidence" value="ECO:0007669"/>
    <property type="project" value="UniProtKB-UniRule"/>
</dbReference>
<dbReference type="Proteomes" id="UP000011016">
    <property type="component" value="Unassembled WGS sequence"/>
</dbReference>
<keyword evidence="10" id="KW-1185">Reference proteome</keyword>
<comment type="pathway">
    <text evidence="6">Metabolic intermediate biosynthesis; acetyl-CoA biosynthesis; acetyl-CoA from acetate: step 1/2.</text>
</comment>
<sequence>MTHVLVINSGSSSIKFQVLDPDAGAEAAPLVVGIVERIGEETGAVRATINGQDAEVEGRIEDHADGLRRAFDLLADNDASLEKLGVVAVGHRLVHGGQDFSEPVIITDEVLDAARDNIPLAPLHNPANIKGVEVLREALPDVPQVGVFDTAFFHELPAAARTYAIDRDVAEEHSIRRYGFHGTSHEFVAGRVADHLGKRVEDLNQIIFHLGNGASASAIKGGRPVDTTMGLTPLEGLVMGTRSGSLDPGIVFHLARNADLSIDDIDQLLNKKSGLKGLAGANDFRQLGELIDKGDENAKLAFDVYIHQLRRTLGSYLVVLGGADTITFTAGVGENVAAVREAALDGLEGFGIVLDKEKNKNAKGPAVISAEDSKVTVLVVPTNEELAIARHAARFSAQQ</sequence>
<evidence type="ECO:0000313" key="8">
    <source>
        <dbReference type="EMBL" id="CCI83847.1"/>
    </source>
</evidence>
<comment type="similarity">
    <text evidence="1 6 7">Belongs to the acetokinase family.</text>
</comment>
<feature type="binding site" evidence="6">
    <location>
        <begin position="331"/>
        <end position="335"/>
    </location>
    <ligand>
        <name>ATP</name>
        <dbReference type="ChEBI" id="CHEBI:30616"/>
    </ligand>
</feature>
<dbReference type="Gene3D" id="3.30.420.40">
    <property type="match status" value="2"/>
</dbReference>
<dbReference type="HOGENOM" id="CLU_020352_0_1_11"/>
<dbReference type="CDD" id="cd24010">
    <property type="entry name" value="ASKHA_NBD_AcK_PK"/>
    <property type="match status" value="1"/>
</dbReference>
<feature type="binding site" evidence="6">
    <location>
        <position position="384"/>
    </location>
    <ligand>
        <name>Mg(2+)</name>
        <dbReference type="ChEBI" id="CHEBI:18420"/>
    </ligand>
</feature>
<name>I7L9I9_9CORY</name>
<dbReference type="SUPFAM" id="SSF53067">
    <property type="entry name" value="Actin-like ATPase domain"/>
    <property type="match status" value="2"/>
</dbReference>
<organism evidence="8 11">
    <name type="scientific">Corynebacterium otitidis ATCC 51513</name>
    <dbReference type="NCBI Taxonomy" id="883169"/>
    <lineage>
        <taxon>Bacteria</taxon>
        <taxon>Bacillati</taxon>
        <taxon>Actinomycetota</taxon>
        <taxon>Actinomycetes</taxon>
        <taxon>Mycobacteriales</taxon>
        <taxon>Corynebacteriaceae</taxon>
        <taxon>Corynebacterium</taxon>
    </lineage>
</organism>
<keyword evidence="5 6" id="KW-0067">ATP-binding</keyword>
<keyword evidence="6" id="KW-0460">Magnesium</keyword>
<evidence type="ECO:0000256" key="6">
    <source>
        <dbReference type="HAMAP-Rule" id="MF_00020"/>
    </source>
</evidence>
<accession>I7L9I9</accession>
<dbReference type="PRINTS" id="PR00471">
    <property type="entry name" value="ACETATEKNASE"/>
</dbReference>
<evidence type="ECO:0000256" key="1">
    <source>
        <dbReference type="ARBA" id="ARBA00008748"/>
    </source>
</evidence>
<dbReference type="PROSITE" id="PS01076">
    <property type="entry name" value="ACETATE_KINASE_2"/>
    <property type="match status" value="1"/>
</dbReference>
<dbReference type="STRING" id="29321.AAV33_04595"/>
<dbReference type="PANTHER" id="PTHR21060:SF15">
    <property type="entry name" value="ACETATE KINASE-RELATED"/>
    <property type="match status" value="1"/>
</dbReference>
<comment type="subunit">
    <text evidence="6">Homodimer.</text>
</comment>
<feature type="binding site" evidence="6">
    <location>
        <begin position="283"/>
        <end position="285"/>
    </location>
    <ligand>
        <name>ATP</name>
        <dbReference type="ChEBI" id="CHEBI:30616"/>
    </ligand>
</feature>
<comment type="function">
    <text evidence="6">Catalyzes the formation of acetyl phosphate from acetate and ATP. Can also catalyze the reverse reaction.</text>
</comment>
<dbReference type="GO" id="GO:0006083">
    <property type="term" value="P:acetate metabolic process"/>
    <property type="evidence" value="ECO:0007669"/>
    <property type="project" value="TreeGrafter"/>
</dbReference>
<dbReference type="PATRIC" id="fig|883169.3.peg.1329"/>
<dbReference type="GO" id="GO:0005524">
    <property type="term" value="F:ATP binding"/>
    <property type="evidence" value="ECO:0007669"/>
    <property type="project" value="UniProtKB-KW"/>
</dbReference>
<dbReference type="InterPro" id="IPR023865">
    <property type="entry name" value="Aliphatic_acid_kinase_CS"/>
</dbReference>
<comment type="caution">
    <text evidence="8">The sequence shown here is derived from an EMBL/GenBank/DDBJ whole genome shotgun (WGS) entry which is preliminary data.</text>
</comment>
<gene>
    <name evidence="6 8" type="primary">ackA</name>
    <name evidence="8" type="ORF">BN46_1121</name>
    <name evidence="9" type="ORF">HMPREF9719_01382</name>
</gene>
<feature type="binding site" evidence="6">
    <location>
        <begin position="209"/>
        <end position="213"/>
    </location>
    <ligand>
        <name>ATP</name>
        <dbReference type="ChEBI" id="CHEBI:30616"/>
    </ligand>
</feature>
<evidence type="ECO:0000313" key="10">
    <source>
        <dbReference type="Proteomes" id="UP000006078"/>
    </source>
</evidence>
<proteinExistence type="inferred from homology"/>
<evidence type="ECO:0000256" key="2">
    <source>
        <dbReference type="ARBA" id="ARBA00022679"/>
    </source>
</evidence>
<dbReference type="eggNOG" id="COG0282">
    <property type="taxonomic scope" value="Bacteria"/>
</dbReference>
<comment type="catalytic activity">
    <reaction evidence="6">
        <text>acetate + ATP = acetyl phosphate + ADP</text>
        <dbReference type="Rhea" id="RHEA:11352"/>
        <dbReference type="ChEBI" id="CHEBI:22191"/>
        <dbReference type="ChEBI" id="CHEBI:30089"/>
        <dbReference type="ChEBI" id="CHEBI:30616"/>
        <dbReference type="ChEBI" id="CHEBI:456216"/>
        <dbReference type="EC" id="2.7.2.1"/>
    </reaction>
</comment>
<comment type="subcellular location">
    <subcellularLocation>
        <location evidence="6">Cytoplasm</location>
    </subcellularLocation>
</comment>
<dbReference type="EC" id="2.7.2.1" evidence="6"/>
<feature type="site" description="Transition state stabilizer" evidence="6">
    <location>
        <position position="242"/>
    </location>
</feature>
<dbReference type="InterPro" id="IPR004372">
    <property type="entry name" value="Ac/propionate_kinase"/>
</dbReference>
<reference evidence="8 11" key="1">
    <citation type="journal article" date="2012" name="J. Bacteriol.">
        <title>Draft Genome Sequence of Turicella otitidis ATCC 51513, Isolated from Middle Ear Fluid from a Child with Otitis Media.</title>
        <authorList>
            <person name="Brinkrolf K."/>
            <person name="Schneider J."/>
            <person name="Knecht M."/>
            <person name="Ruckert C."/>
            <person name="Tauch A."/>
        </authorList>
    </citation>
    <scope>NUCLEOTIDE SEQUENCE [LARGE SCALE GENOMIC DNA]</scope>
    <source>
        <strain evidence="8 11">ATCC 51513</strain>
    </source>
</reference>